<evidence type="ECO:0000256" key="4">
    <source>
        <dbReference type="ARBA" id="ARBA00035274"/>
    </source>
</evidence>
<dbReference type="Proteomes" id="UP001181693">
    <property type="component" value="Unassembled WGS sequence"/>
</dbReference>
<dbReference type="PANTHER" id="PTHR14503">
    <property type="entry name" value="MITOCHONDRIAL RIBOSOMAL PROTEIN 34 FAMILY MEMBER"/>
    <property type="match status" value="1"/>
</dbReference>
<dbReference type="InterPro" id="IPR000271">
    <property type="entry name" value="Ribosomal_bL34"/>
</dbReference>
<keyword evidence="3" id="KW-0687">Ribonucleoprotein</keyword>
<evidence type="ECO:0000313" key="7">
    <source>
        <dbReference type="Proteomes" id="UP001181693"/>
    </source>
</evidence>
<accession>A0AAV3ASD2</accession>
<sequence length="188" mass="22006">MNNHEIPSNTLHREKSKWRNVFLLKFHNFEKCSSTFQMQSRCTWYCHKNDWRSIAPSTKHAGERKMRMRKFGCHCSSMAVFGGLSRLLWKPSLPTVFTQQRTLSNVFRSWNLGEMPSSSLPAGNSILSRAVPSHWSLISVRTKRRGMEYQPKFLKRQRTHGWLTRISTRGGIEVILRRKLKGRKSLTV</sequence>
<evidence type="ECO:0000256" key="2">
    <source>
        <dbReference type="ARBA" id="ARBA00022980"/>
    </source>
</evidence>
<proteinExistence type="inferred from homology"/>
<gene>
    <name evidence="6" type="ORF">GDO54_008665</name>
</gene>
<evidence type="ECO:0000313" key="6">
    <source>
        <dbReference type="EMBL" id="DBA28278.1"/>
    </source>
</evidence>
<comment type="similarity">
    <text evidence="1">Belongs to the bacterial ribosomal protein bL34 family.</text>
</comment>
<evidence type="ECO:0000256" key="1">
    <source>
        <dbReference type="ARBA" id="ARBA00010111"/>
    </source>
</evidence>
<reference evidence="6" key="1">
    <citation type="thesis" date="2020" institute="ProQuest LLC" country="789 East Eisenhower Parkway, Ann Arbor, MI, USA">
        <title>Comparative Genomics and Chromosome Evolution.</title>
        <authorList>
            <person name="Mudd A.B."/>
        </authorList>
    </citation>
    <scope>NUCLEOTIDE SEQUENCE</scope>
    <source>
        <strain evidence="6">1538</strain>
        <tissue evidence="6">Blood</tissue>
    </source>
</reference>
<organism evidence="6 7">
    <name type="scientific">Pyxicephalus adspersus</name>
    <name type="common">African bullfrog</name>
    <dbReference type="NCBI Taxonomy" id="30357"/>
    <lineage>
        <taxon>Eukaryota</taxon>
        <taxon>Metazoa</taxon>
        <taxon>Chordata</taxon>
        <taxon>Craniata</taxon>
        <taxon>Vertebrata</taxon>
        <taxon>Euteleostomi</taxon>
        <taxon>Amphibia</taxon>
        <taxon>Batrachia</taxon>
        <taxon>Anura</taxon>
        <taxon>Neobatrachia</taxon>
        <taxon>Ranoidea</taxon>
        <taxon>Pyxicephalidae</taxon>
        <taxon>Pyxicephalinae</taxon>
        <taxon>Pyxicephalus</taxon>
    </lineage>
</organism>
<dbReference type="AlphaFoldDB" id="A0AAV3ASD2"/>
<protein>
    <recommendedName>
        <fullName evidence="4">Large ribosomal subunit protein bL34m</fullName>
    </recommendedName>
    <alternativeName>
        <fullName evidence="5">39S ribosomal protein L34, mitochondrial</fullName>
    </alternativeName>
</protein>
<evidence type="ECO:0000256" key="5">
    <source>
        <dbReference type="ARBA" id="ARBA00035434"/>
    </source>
</evidence>
<comment type="caution">
    <text evidence="6">The sequence shown here is derived from an EMBL/GenBank/DDBJ whole genome shotgun (WGS) entry which is preliminary data.</text>
</comment>
<keyword evidence="7" id="KW-1185">Reference proteome</keyword>
<dbReference type="GO" id="GO:0006412">
    <property type="term" value="P:translation"/>
    <property type="evidence" value="ECO:0007669"/>
    <property type="project" value="InterPro"/>
</dbReference>
<dbReference type="Gene3D" id="1.10.287.3980">
    <property type="match status" value="1"/>
</dbReference>
<dbReference type="EMBL" id="DYDO01000003">
    <property type="protein sequence ID" value="DBA28278.1"/>
    <property type="molecule type" value="Genomic_DNA"/>
</dbReference>
<evidence type="ECO:0000256" key="3">
    <source>
        <dbReference type="ARBA" id="ARBA00023274"/>
    </source>
</evidence>
<dbReference type="GO" id="GO:0003735">
    <property type="term" value="F:structural constituent of ribosome"/>
    <property type="evidence" value="ECO:0007669"/>
    <property type="project" value="InterPro"/>
</dbReference>
<keyword evidence="2" id="KW-0689">Ribosomal protein</keyword>
<dbReference type="Pfam" id="PF00468">
    <property type="entry name" value="Ribosomal_L34"/>
    <property type="match status" value="1"/>
</dbReference>
<dbReference type="FunFam" id="1.10.287.3980:FF:000001">
    <property type="entry name" value="Mitochondrial ribosomal protein L34"/>
    <property type="match status" value="1"/>
</dbReference>
<dbReference type="GO" id="GO:0005762">
    <property type="term" value="C:mitochondrial large ribosomal subunit"/>
    <property type="evidence" value="ECO:0007669"/>
    <property type="project" value="TreeGrafter"/>
</dbReference>
<dbReference type="PANTHER" id="PTHR14503:SF4">
    <property type="entry name" value="LARGE RIBOSOMAL SUBUNIT PROTEIN BL34M"/>
    <property type="match status" value="1"/>
</dbReference>
<dbReference type="NCBIfam" id="TIGR01030">
    <property type="entry name" value="rpmH_bact"/>
    <property type="match status" value="1"/>
</dbReference>
<name>A0AAV3ASD2_PYXAD</name>